<evidence type="ECO:0008006" key="3">
    <source>
        <dbReference type="Google" id="ProtNLM"/>
    </source>
</evidence>
<reference evidence="1 2" key="1">
    <citation type="submission" date="2019-03" db="EMBL/GenBank/DDBJ databases">
        <title>Single cell metagenomics reveals metabolic interactions within the superorganism composed of flagellate Streblomastix strix and complex community of Bacteroidetes bacteria on its surface.</title>
        <authorList>
            <person name="Treitli S.C."/>
            <person name="Kolisko M."/>
            <person name="Husnik F."/>
            <person name="Keeling P."/>
            <person name="Hampl V."/>
        </authorList>
    </citation>
    <scope>NUCLEOTIDE SEQUENCE [LARGE SCALE GENOMIC DNA]</scope>
    <source>
        <strain evidence="1">ST1C</strain>
    </source>
</reference>
<comment type="caution">
    <text evidence="1">The sequence shown here is derived from an EMBL/GenBank/DDBJ whole genome shotgun (WGS) entry which is preliminary data.</text>
</comment>
<dbReference type="SUPFAM" id="SSF56672">
    <property type="entry name" value="DNA/RNA polymerases"/>
    <property type="match status" value="1"/>
</dbReference>
<dbReference type="EMBL" id="SNRW01009011">
    <property type="protein sequence ID" value="KAA6378647.1"/>
    <property type="molecule type" value="Genomic_DNA"/>
</dbReference>
<dbReference type="Proteomes" id="UP000324800">
    <property type="component" value="Unassembled WGS sequence"/>
</dbReference>
<proteinExistence type="predicted"/>
<evidence type="ECO:0000313" key="2">
    <source>
        <dbReference type="Proteomes" id="UP000324800"/>
    </source>
</evidence>
<dbReference type="AlphaFoldDB" id="A0A5J4V7J6"/>
<protein>
    <recommendedName>
        <fullName evidence="3">DNA-directed DNA polymerase</fullName>
    </recommendedName>
</protein>
<dbReference type="OrthoDB" id="2157854at2759"/>
<evidence type="ECO:0000313" key="1">
    <source>
        <dbReference type="EMBL" id="KAA6378647.1"/>
    </source>
</evidence>
<accession>A0A5J4V7J6</accession>
<organism evidence="1 2">
    <name type="scientific">Streblomastix strix</name>
    <dbReference type="NCBI Taxonomy" id="222440"/>
    <lineage>
        <taxon>Eukaryota</taxon>
        <taxon>Metamonada</taxon>
        <taxon>Preaxostyla</taxon>
        <taxon>Oxymonadida</taxon>
        <taxon>Streblomastigidae</taxon>
        <taxon>Streblomastix</taxon>
    </lineage>
</organism>
<name>A0A5J4V7J6_9EUKA</name>
<dbReference type="InterPro" id="IPR043502">
    <property type="entry name" value="DNA/RNA_pol_sf"/>
</dbReference>
<feature type="non-terminal residue" evidence="1">
    <location>
        <position position="1"/>
    </location>
</feature>
<sequence length="455" mass="52278">LDLDFNSLYPSVFSGIFNKNNPYTNNRIYQAGGVTSYFKCTSNSSKQKARDIIMSSDRYTDKGQLFCVKIKGHIDEKHINSHINFAPIWRKLTYNNSVEQIGEFMYNKMKSQRLTVDKPTTKLTALLSTHNQFMCFTNYILWFLIDYCNFIIDDIDSIALFDKHLGFESFACTMMNKRQDAISQHNDTKSLYYKQILNSAFGGEGQKNVKFDQISFNNARQTSLKQLKQDHKATRKLSDNILNSDSEVIEETQYMVSESPRQFKCNKPLKEAVFTLDNSKFCYLNFVYNFLYTCIDMDRVHFCNMDTDSMYLAIAGSQIEEWLPWDNCTVAEEKKLIGITTESQGKNIVCLAPKCYSLYKGNEQNDDIVSLVNRMKGVSEKKANLTTNDYIKYLNEGCNINVTTNNLQMKMGVMSMISMEKSALTGIHNKMVILSNGCCAPFMYGISADHYLIDQ</sequence>
<gene>
    <name evidence="1" type="ORF">EZS28_025826</name>
</gene>